<sequence>MPCAALPFKTLKPACYALYCRPGCLYIYIYIINYVFNILNGMIFISCFGAPPVFGTI</sequence>
<evidence type="ECO:0000313" key="2">
    <source>
        <dbReference type="EMBL" id="JAH92882.1"/>
    </source>
</evidence>
<evidence type="ECO:0000256" key="1">
    <source>
        <dbReference type="SAM" id="Phobius"/>
    </source>
</evidence>
<feature type="transmembrane region" description="Helical" evidence="1">
    <location>
        <begin position="27"/>
        <end position="54"/>
    </location>
</feature>
<reference evidence="2" key="1">
    <citation type="submission" date="2014-11" db="EMBL/GenBank/DDBJ databases">
        <authorList>
            <person name="Amaro Gonzalez C."/>
        </authorList>
    </citation>
    <scope>NUCLEOTIDE SEQUENCE</scope>
</reference>
<dbReference type="EMBL" id="GBXM01015695">
    <property type="protein sequence ID" value="JAH92882.1"/>
    <property type="molecule type" value="Transcribed_RNA"/>
</dbReference>
<organism evidence="2">
    <name type="scientific">Anguilla anguilla</name>
    <name type="common">European freshwater eel</name>
    <name type="synonym">Muraena anguilla</name>
    <dbReference type="NCBI Taxonomy" id="7936"/>
    <lineage>
        <taxon>Eukaryota</taxon>
        <taxon>Metazoa</taxon>
        <taxon>Chordata</taxon>
        <taxon>Craniata</taxon>
        <taxon>Vertebrata</taxon>
        <taxon>Euteleostomi</taxon>
        <taxon>Actinopterygii</taxon>
        <taxon>Neopterygii</taxon>
        <taxon>Teleostei</taxon>
        <taxon>Anguilliformes</taxon>
        <taxon>Anguillidae</taxon>
        <taxon>Anguilla</taxon>
    </lineage>
</organism>
<keyword evidence="1" id="KW-1133">Transmembrane helix</keyword>
<name>A0A0E9WR92_ANGAN</name>
<keyword evidence="1" id="KW-0812">Transmembrane</keyword>
<reference evidence="2" key="2">
    <citation type="journal article" date="2015" name="Fish Shellfish Immunol.">
        <title>Early steps in the European eel (Anguilla anguilla)-Vibrio vulnificus interaction in the gills: Role of the RtxA13 toxin.</title>
        <authorList>
            <person name="Callol A."/>
            <person name="Pajuelo D."/>
            <person name="Ebbesson L."/>
            <person name="Teles M."/>
            <person name="MacKenzie S."/>
            <person name="Amaro C."/>
        </authorList>
    </citation>
    <scope>NUCLEOTIDE SEQUENCE</scope>
</reference>
<protein>
    <submittedName>
        <fullName evidence="2">Uncharacterized protein</fullName>
    </submittedName>
</protein>
<accession>A0A0E9WR92</accession>
<proteinExistence type="predicted"/>
<dbReference type="AlphaFoldDB" id="A0A0E9WR92"/>
<keyword evidence="1" id="KW-0472">Membrane</keyword>